<dbReference type="AlphaFoldDB" id="A0A7X1B5V5"/>
<keyword evidence="1" id="KW-0812">Transmembrane</keyword>
<proteinExistence type="predicted"/>
<dbReference type="GO" id="GO:0016787">
    <property type="term" value="F:hydrolase activity"/>
    <property type="evidence" value="ECO:0007669"/>
    <property type="project" value="UniProtKB-KW"/>
</dbReference>
<keyword evidence="3" id="KW-1185">Reference proteome</keyword>
<dbReference type="PANTHER" id="PTHR40031:SF1">
    <property type="entry name" value="MEMBRANE-BOUND METAL-DEPENDENT HYDROLASE"/>
    <property type="match status" value="1"/>
</dbReference>
<reference evidence="2 3" key="1">
    <citation type="submission" date="2020-07" db="EMBL/GenBank/DDBJ databases">
        <authorList>
            <person name="Feng X."/>
        </authorList>
    </citation>
    <scope>NUCLEOTIDE SEQUENCE [LARGE SCALE GENOMIC DNA]</scope>
    <source>
        <strain evidence="2 3">JCM23202</strain>
    </source>
</reference>
<feature type="transmembrane region" description="Helical" evidence="1">
    <location>
        <begin position="123"/>
        <end position="146"/>
    </location>
</feature>
<dbReference type="Proteomes" id="UP000526501">
    <property type="component" value="Unassembled WGS sequence"/>
</dbReference>
<dbReference type="Pfam" id="PF04307">
    <property type="entry name" value="YdjM"/>
    <property type="match status" value="1"/>
</dbReference>
<dbReference type="PANTHER" id="PTHR40031">
    <property type="entry name" value="HYPOTHETICAL MEMBRANE SPANNING PROTEIN"/>
    <property type="match status" value="1"/>
</dbReference>
<organism evidence="2 3">
    <name type="scientific">Pelagicoccus albus</name>
    <dbReference type="NCBI Taxonomy" id="415222"/>
    <lineage>
        <taxon>Bacteria</taxon>
        <taxon>Pseudomonadati</taxon>
        <taxon>Verrucomicrobiota</taxon>
        <taxon>Opitutia</taxon>
        <taxon>Puniceicoccales</taxon>
        <taxon>Pelagicoccaceae</taxon>
        <taxon>Pelagicoccus</taxon>
    </lineage>
</organism>
<feature type="transmembrane region" description="Helical" evidence="1">
    <location>
        <begin position="60"/>
        <end position="81"/>
    </location>
</feature>
<evidence type="ECO:0000313" key="3">
    <source>
        <dbReference type="Proteomes" id="UP000526501"/>
    </source>
</evidence>
<comment type="caution">
    <text evidence="2">The sequence shown here is derived from an EMBL/GenBank/DDBJ whole genome shotgun (WGS) entry which is preliminary data.</text>
</comment>
<dbReference type="RefSeq" id="WP_185660068.1">
    <property type="nucleotide sequence ID" value="NZ_CAWPOO010000008.1"/>
</dbReference>
<dbReference type="EMBL" id="JACHVC010000008">
    <property type="protein sequence ID" value="MBC2606177.1"/>
    <property type="molecule type" value="Genomic_DNA"/>
</dbReference>
<accession>A0A7X1B5V5</accession>
<gene>
    <name evidence="2" type="ORF">H5P27_08970</name>
</gene>
<dbReference type="InterPro" id="IPR053170">
    <property type="entry name" value="Transcription_regulator"/>
</dbReference>
<evidence type="ECO:0000256" key="1">
    <source>
        <dbReference type="SAM" id="Phobius"/>
    </source>
</evidence>
<feature type="transmembrane region" description="Helical" evidence="1">
    <location>
        <begin position="153"/>
        <end position="171"/>
    </location>
</feature>
<protein>
    <submittedName>
        <fullName evidence="2">Metal-dependent hydrolase</fullName>
    </submittedName>
</protein>
<sequence length="331" mass="36558">MDPISQGVVGAIAALSLSPPKNLRVAALAGAIGGMAADLDILISSGEDPLLNIEYHRHFSHALAFIPFGALLVSGFLFLFLPKRLSFATLYLYSFLGYATSGLLDACTSYGTQLLLPFSTSRVAWNIISVVDPIFTLPLLVLLVVCLWKQKQILAKVAGLFALFYFALGTTQNFRAQSYQSQLMESRGHDASTLRAVKPSLANLILWRSVYECGGTFYVDALRLGTFSDNQIYLGDSAPAFSAEAHELELSETALEDIERFDHFSEGFVAYSPSEPNFLIDIRYSPLPNSISPLWGIHLQETTETGHLSFETRRQISETQKRNFLKMIKGK</sequence>
<feature type="transmembrane region" description="Helical" evidence="1">
    <location>
        <begin position="90"/>
        <end position="111"/>
    </location>
</feature>
<evidence type="ECO:0000313" key="2">
    <source>
        <dbReference type="EMBL" id="MBC2606177.1"/>
    </source>
</evidence>
<name>A0A7X1B5V5_9BACT</name>
<keyword evidence="1" id="KW-1133">Transmembrane helix</keyword>
<keyword evidence="1" id="KW-0472">Membrane</keyword>
<dbReference type="InterPro" id="IPR007404">
    <property type="entry name" value="YdjM-like"/>
</dbReference>
<keyword evidence="2" id="KW-0378">Hydrolase</keyword>